<dbReference type="RefSeq" id="WP_346031319.1">
    <property type="nucleotide sequence ID" value="NZ_BAABHV010000001.1"/>
</dbReference>
<sequence length="163" mass="18404">MSKRVKPRKEQRGQNLKQNWKHVFLEELAETSNVTKAAQKAGAMTSYVYKWRRENPEFRAQWSAALLEGYEHLEMETLERLRFGTPPGETKFDIANALRLLTAHREAAAKEKARQGKRDKATVLASLNAKLDRMRARRAAAEKLLKEDGVVKGVSEVGANGGN</sequence>
<reference evidence="2" key="1">
    <citation type="journal article" date="2019" name="Int. J. Syst. Evol. Microbiol.">
        <title>The Global Catalogue of Microorganisms (GCM) 10K type strain sequencing project: providing services to taxonomists for standard genome sequencing and annotation.</title>
        <authorList>
            <consortium name="The Broad Institute Genomics Platform"/>
            <consortium name="The Broad Institute Genome Sequencing Center for Infectious Disease"/>
            <person name="Wu L."/>
            <person name="Ma J."/>
        </authorList>
    </citation>
    <scope>NUCLEOTIDE SEQUENCE [LARGE SCALE GENOMIC DNA]</scope>
    <source>
        <strain evidence="2">JCM 18014</strain>
    </source>
</reference>
<gene>
    <name evidence="1" type="ORF">GCM10023208_02480</name>
</gene>
<evidence type="ECO:0000313" key="2">
    <source>
        <dbReference type="Proteomes" id="UP001500518"/>
    </source>
</evidence>
<dbReference type="Gene3D" id="1.10.10.60">
    <property type="entry name" value="Homeodomain-like"/>
    <property type="match status" value="1"/>
</dbReference>
<protein>
    <recommendedName>
        <fullName evidence="3">Transposase</fullName>
    </recommendedName>
</protein>
<evidence type="ECO:0008006" key="3">
    <source>
        <dbReference type="Google" id="ProtNLM"/>
    </source>
</evidence>
<proteinExistence type="predicted"/>
<dbReference type="EMBL" id="BAABHV010000001">
    <property type="protein sequence ID" value="GAA5046793.1"/>
    <property type="molecule type" value="Genomic_DNA"/>
</dbReference>
<organism evidence="1 2">
    <name type="scientific">Erythrobacter westpacificensis</name>
    <dbReference type="NCBI Taxonomy" id="1055231"/>
    <lineage>
        <taxon>Bacteria</taxon>
        <taxon>Pseudomonadati</taxon>
        <taxon>Pseudomonadota</taxon>
        <taxon>Alphaproteobacteria</taxon>
        <taxon>Sphingomonadales</taxon>
        <taxon>Erythrobacteraceae</taxon>
        <taxon>Erythrobacter/Porphyrobacter group</taxon>
        <taxon>Erythrobacter</taxon>
    </lineage>
</organism>
<dbReference type="Proteomes" id="UP001500518">
    <property type="component" value="Unassembled WGS sequence"/>
</dbReference>
<keyword evidence="2" id="KW-1185">Reference proteome</keyword>
<name>A0ABP9K0S5_9SPHN</name>
<comment type="caution">
    <text evidence="1">The sequence shown here is derived from an EMBL/GenBank/DDBJ whole genome shotgun (WGS) entry which is preliminary data.</text>
</comment>
<evidence type="ECO:0000313" key="1">
    <source>
        <dbReference type="EMBL" id="GAA5046793.1"/>
    </source>
</evidence>
<accession>A0ABP9K0S5</accession>